<dbReference type="Proteomes" id="UP000250235">
    <property type="component" value="Unassembled WGS sequence"/>
</dbReference>
<dbReference type="AlphaFoldDB" id="A0A2Z7DD75"/>
<evidence type="ECO:0000313" key="2">
    <source>
        <dbReference type="EMBL" id="KZV57839.1"/>
    </source>
</evidence>
<feature type="region of interest" description="Disordered" evidence="1">
    <location>
        <begin position="170"/>
        <end position="233"/>
    </location>
</feature>
<accession>A0A2Z7DD75</accession>
<keyword evidence="3" id="KW-1185">Reference proteome</keyword>
<proteinExistence type="predicted"/>
<feature type="region of interest" description="Disordered" evidence="1">
    <location>
        <begin position="41"/>
        <end position="65"/>
    </location>
</feature>
<reference evidence="2 3" key="1">
    <citation type="journal article" date="2015" name="Proc. Natl. Acad. Sci. U.S.A.">
        <title>The resurrection genome of Boea hygrometrica: A blueprint for survival of dehydration.</title>
        <authorList>
            <person name="Xiao L."/>
            <person name="Yang G."/>
            <person name="Zhang L."/>
            <person name="Yang X."/>
            <person name="Zhao S."/>
            <person name="Ji Z."/>
            <person name="Zhou Q."/>
            <person name="Hu M."/>
            <person name="Wang Y."/>
            <person name="Chen M."/>
            <person name="Xu Y."/>
            <person name="Jin H."/>
            <person name="Xiao X."/>
            <person name="Hu G."/>
            <person name="Bao F."/>
            <person name="Hu Y."/>
            <person name="Wan P."/>
            <person name="Li L."/>
            <person name="Deng X."/>
            <person name="Kuang T."/>
            <person name="Xiang C."/>
            <person name="Zhu J.K."/>
            <person name="Oliver M.J."/>
            <person name="He Y."/>
        </authorList>
    </citation>
    <scope>NUCLEOTIDE SEQUENCE [LARGE SCALE GENOMIC DNA]</scope>
    <source>
        <strain evidence="3">cv. XS01</strain>
    </source>
</reference>
<protein>
    <submittedName>
        <fullName evidence="2">Uncharacterized protein</fullName>
    </submittedName>
</protein>
<sequence>MQHAIINAVKCMRPIKDRIARPVYQLTNHLSRASIPRTVYQPGKSSVRDLQSPSAHHRSVIGGRRSNPAVTTPMIALDFSTHLSASHNVALNQVINQSINQAQDVCIITSADFITSITAMSTVKAVKSVQFVPSSLKYLNRVLTSHCNSRPRQPDLSWLGKHGRDSLELKSRGVQKSMNAQSDFSRNPRTRAASRSLPQVVPQPLMSSNRQSNSQGIQSHQNHRKQRLESTEI</sequence>
<feature type="compositionally biased region" description="Polar residues" evidence="1">
    <location>
        <begin position="205"/>
        <end position="220"/>
    </location>
</feature>
<dbReference type="EMBL" id="KQ987246">
    <property type="protein sequence ID" value="KZV57839.1"/>
    <property type="molecule type" value="Genomic_DNA"/>
</dbReference>
<evidence type="ECO:0000256" key="1">
    <source>
        <dbReference type="SAM" id="MobiDB-lite"/>
    </source>
</evidence>
<evidence type="ECO:0000313" key="3">
    <source>
        <dbReference type="Proteomes" id="UP000250235"/>
    </source>
</evidence>
<organism evidence="2 3">
    <name type="scientific">Dorcoceras hygrometricum</name>
    <dbReference type="NCBI Taxonomy" id="472368"/>
    <lineage>
        <taxon>Eukaryota</taxon>
        <taxon>Viridiplantae</taxon>
        <taxon>Streptophyta</taxon>
        <taxon>Embryophyta</taxon>
        <taxon>Tracheophyta</taxon>
        <taxon>Spermatophyta</taxon>
        <taxon>Magnoliopsida</taxon>
        <taxon>eudicotyledons</taxon>
        <taxon>Gunneridae</taxon>
        <taxon>Pentapetalae</taxon>
        <taxon>asterids</taxon>
        <taxon>lamiids</taxon>
        <taxon>Lamiales</taxon>
        <taxon>Gesneriaceae</taxon>
        <taxon>Didymocarpoideae</taxon>
        <taxon>Trichosporeae</taxon>
        <taxon>Loxocarpinae</taxon>
        <taxon>Dorcoceras</taxon>
    </lineage>
</organism>
<name>A0A2Z7DD75_9LAMI</name>
<feature type="compositionally biased region" description="Polar residues" evidence="1">
    <location>
        <begin position="174"/>
        <end position="187"/>
    </location>
</feature>
<gene>
    <name evidence="2" type="ORF">F511_29084</name>
</gene>